<feature type="binding site" evidence="7">
    <location>
        <position position="84"/>
    </location>
    <ligand>
        <name>Mg(2+)</name>
        <dbReference type="ChEBI" id="CHEBI:18420"/>
        <label>1</label>
        <note>catalytic</note>
    </ligand>
</feature>
<evidence type="ECO:0000256" key="2">
    <source>
        <dbReference type="ARBA" id="ARBA00001946"/>
    </source>
</evidence>
<feature type="binding site" evidence="7">
    <location>
        <position position="211"/>
    </location>
    <ligand>
        <name>Mg(2+)</name>
        <dbReference type="ChEBI" id="CHEBI:18420"/>
        <label>1</label>
        <note>catalytic</note>
    </ligand>
</feature>
<dbReference type="AlphaFoldDB" id="A0A1F7TM30"/>
<keyword evidence="4 7" id="KW-0479">Metal-binding</keyword>
<dbReference type="EMBL" id="MGDT01000004">
    <property type="protein sequence ID" value="OGL67032.1"/>
    <property type="molecule type" value="Genomic_DNA"/>
</dbReference>
<evidence type="ECO:0000256" key="7">
    <source>
        <dbReference type="PIRSR" id="PIRSR600760-2"/>
    </source>
</evidence>
<dbReference type="GO" id="GO:0046872">
    <property type="term" value="F:metal ion binding"/>
    <property type="evidence" value="ECO:0007669"/>
    <property type="project" value="UniProtKB-KW"/>
</dbReference>
<dbReference type="InterPro" id="IPR020583">
    <property type="entry name" value="Inositol_monoP_metal-BS"/>
</dbReference>
<dbReference type="STRING" id="1802385.A2856_00915"/>
<feature type="binding site" evidence="7">
    <location>
        <position position="66"/>
    </location>
    <ligand>
        <name>Mg(2+)</name>
        <dbReference type="ChEBI" id="CHEBI:18420"/>
        <label>1</label>
        <note>catalytic</note>
    </ligand>
</feature>
<keyword evidence="5 8" id="KW-0378">Hydrolase</keyword>
<dbReference type="InterPro" id="IPR033942">
    <property type="entry name" value="IMPase"/>
</dbReference>
<dbReference type="Pfam" id="PF00459">
    <property type="entry name" value="Inositol_P"/>
    <property type="match status" value="1"/>
</dbReference>
<evidence type="ECO:0000256" key="4">
    <source>
        <dbReference type="ARBA" id="ARBA00022723"/>
    </source>
</evidence>
<evidence type="ECO:0000256" key="5">
    <source>
        <dbReference type="ARBA" id="ARBA00022801"/>
    </source>
</evidence>
<dbReference type="PROSITE" id="PS00629">
    <property type="entry name" value="IMP_1"/>
    <property type="match status" value="1"/>
</dbReference>
<dbReference type="InterPro" id="IPR000760">
    <property type="entry name" value="Inositol_monophosphatase-like"/>
</dbReference>
<dbReference type="InterPro" id="IPR020550">
    <property type="entry name" value="Inositol_monophosphatase_CS"/>
</dbReference>
<dbReference type="PRINTS" id="PR00377">
    <property type="entry name" value="IMPHPHTASES"/>
</dbReference>
<gene>
    <name evidence="9" type="ORF">A2856_00915</name>
</gene>
<dbReference type="PANTHER" id="PTHR20854:SF4">
    <property type="entry name" value="INOSITOL-1-MONOPHOSPHATASE-RELATED"/>
    <property type="match status" value="1"/>
</dbReference>
<evidence type="ECO:0000256" key="6">
    <source>
        <dbReference type="ARBA" id="ARBA00022842"/>
    </source>
</evidence>
<comment type="caution">
    <text evidence="9">The sequence shown here is derived from an EMBL/GenBank/DDBJ whole genome shotgun (WGS) entry which is preliminary data.</text>
</comment>
<dbReference type="PANTHER" id="PTHR20854">
    <property type="entry name" value="INOSITOL MONOPHOSPHATASE"/>
    <property type="match status" value="1"/>
</dbReference>
<comment type="similarity">
    <text evidence="3 8">Belongs to the inositol monophosphatase superfamily.</text>
</comment>
<feature type="binding site" evidence="7">
    <location>
        <position position="86"/>
    </location>
    <ligand>
        <name>Mg(2+)</name>
        <dbReference type="ChEBI" id="CHEBI:18420"/>
        <label>1</label>
        <note>catalytic</note>
    </ligand>
</feature>
<organism evidence="9 10">
    <name type="scientific">Candidatus Uhrbacteria bacterium RIFCSPHIGHO2_01_FULL_63_20</name>
    <dbReference type="NCBI Taxonomy" id="1802385"/>
    <lineage>
        <taxon>Bacteria</taxon>
        <taxon>Candidatus Uhriibacteriota</taxon>
    </lineage>
</organism>
<sequence>MSPELRVAVKAAKDAGAILKKHFHKNGNRVRYKAQGGPVSEVDLASNRLILRRLSDAFPDDHLLSEESDRAPLEIGDGATWIIDPLDGTTNYINGIPLFAVAIARIRKGIPELAVIYDPTHDELFTAEKGKGAYLNGKRIRVSKRSVAHGALFLAGRGYRNRDRETHRNIVTALELSMPYFRRLGTAAIMLAMVAAGRADGVILTGDKPWDTAAGVLLVREAGGKVTTYDGNPWLITSDDLVASNRVIHEKIVSTIRAERRKRKM</sequence>
<evidence type="ECO:0000256" key="8">
    <source>
        <dbReference type="RuleBase" id="RU364068"/>
    </source>
</evidence>
<dbReference type="SUPFAM" id="SSF56655">
    <property type="entry name" value="Carbohydrate phosphatase"/>
    <property type="match status" value="1"/>
</dbReference>
<dbReference type="PROSITE" id="PS00630">
    <property type="entry name" value="IMP_2"/>
    <property type="match status" value="1"/>
</dbReference>
<dbReference type="Gene3D" id="3.40.190.80">
    <property type="match status" value="1"/>
</dbReference>
<evidence type="ECO:0000313" key="10">
    <source>
        <dbReference type="Proteomes" id="UP000177885"/>
    </source>
</evidence>
<evidence type="ECO:0000256" key="1">
    <source>
        <dbReference type="ARBA" id="ARBA00001033"/>
    </source>
</evidence>
<keyword evidence="6 7" id="KW-0460">Magnesium</keyword>
<dbReference type="FunFam" id="3.30.540.10:FF:000003">
    <property type="entry name" value="Inositol-1-monophosphatase"/>
    <property type="match status" value="1"/>
</dbReference>
<feature type="binding site" evidence="7">
    <location>
        <position position="87"/>
    </location>
    <ligand>
        <name>Mg(2+)</name>
        <dbReference type="ChEBI" id="CHEBI:18420"/>
        <label>1</label>
        <note>catalytic</note>
    </ligand>
</feature>
<accession>A0A1F7TM30</accession>
<dbReference type="GO" id="GO:0006020">
    <property type="term" value="P:inositol metabolic process"/>
    <property type="evidence" value="ECO:0007669"/>
    <property type="project" value="TreeGrafter"/>
</dbReference>
<evidence type="ECO:0000256" key="3">
    <source>
        <dbReference type="ARBA" id="ARBA00009759"/>
    </source>
</evidence>
<name>A0A1F7TM30_9BACT</name>
<proteinExistence type="inferred from homology"/>
<dbReference type="GO" id="GO:0007165">
    <property type="term" value="P:signal transduction"/>
    <property type="evidence" value="ECO:0007669"/>
    <property type="project" value="TreeGrafter"/>
</dbReference>
<comment type="cofactor">
    <cofactor evidence="2 7 8">
        <name>Mg(2+)</name>
        <dbReference type="ChEBI" id="CHEBI:18420"/>
    </cofactor>
</comment>
<evidence type="ECO:0000313" key="9">
    <source>
        <dbReference type="EMBL" id="OGL67032.1"/>
    </source>
</evidence>
<dbReference type="GO" id="GO:0008934">
    <property type="term" value="F:inositol monophosphate 1-phosphatase activity"/>
    <property type="evidence" value="ECO:0007669"/>
    <property type="project" value="InterPro"/>
</dbReference>
<dbReference type="Proteomes" id="UP000177885">
    <property type="component" value="Unassembled WGS sequence"/>
</dbReference>
<comment type="catalytic activity">
    <reaction evidence="1 8">
        <text>a myo-inositol phosphate + H2O = myo-inositol + phosphate</text>
        <dbReference type="Rhea" id="RHEA:24056"/>
        <dbReference type="ChEBI" id="CHEBI:15377"/>
        <dbReference type="ChEBI" id="CHEBI:17268"/>
        <dbReference type="ChEBI" id="CHEBI:43474"/>
        <dbReference type="ChEBI" id="CHEBI:84139"/>
        <dbReference type="EC" id="3.1.3.25"/>
    </reaction>
</comment>
<dbReference type="Gene3D" id="3.30.540.10">
    <property type="entry name" value="Fructose-1,6-Bisphosphatase, subunit A, domain 1"/>
    <property type="match status" value="1"/>
</dbReference>
<protein>
    <recommendedName>
        <fullName evidence="8">Inositol-1-monophosphatase</fullName>
        <ecNumber evidence="8">3.1.3.25</ecNumber>
    </recommendedName>
</protein>
<dbReference type="GO" id="GO:0046854">
    <property type="term" value="P:phosphatidylinositol phosphate biosynthetic process"/>
    <property type="evidence" value="ECO:0007669"/>
    <property type="project" value="InterPro"/>
</dbReference>
<dbReference type="CDD" id="cd01639">
    <property type="entry name" value="IMPase"/>
    <property type="match status" value="1"/>
</dbReference>
<reference evidence="9 10" key="1">
    <citation type="journal article" date="2016" name="Nat. Commun.">
        <title>Thousands of microbial genomes shed light on interconnected biogeochemical processes in an aquifer system.</title>
        <authorList>
            <person name="Anantharaman K."/>
            <person name="Brown C.T."/>
            <person name="Hug L.A."/>
            <person name="Sharon I."/>
            <person name="Castelle C.J."/>
            <person name="Probst A.J."/>
            <person name="Thomas B.C."/>
            <person name="Singh A."/>
            <person name="Wilkins M.J."/>
            <person name="Karaoz U."/>
            <person name="Brodie E.L."/>
            <person name="Williams K.H."/>
            <person name="Hubbard S.S."/>
            <person name="Banfield J.F."/>
        </authorList>
    </citation>
    <scope>NUCLEOTIDE SEQUENCE [LARGE SCALE GENOMIC DNA]</scope>
</reference>
<dbReference type="EC" id="3.1.3.25" evidence="8"/>